<organism evidence="2">
    <name type="scientific">marine sediment metagenome</name>
    <dbReference type="NCBI Taxonomy" id="412755"/>
    <lineage>
        <taxon>unclassified sequences</taxon>
        <taxon>metagenomes</taxon>
        <taxon>ecological metagenomes</taxon>
    </lineage>
</organism>
<dbReference type="AlphaFoldDB" id="X0VVH3"/>
<accession>X0VVH3</accession>
<dbReference type="EMBL" id="BARS01039743">
    <property type="protein sequence ID" value="GAG22419.1"/>
    <property type="molecule type" value="Genomic_DNA"/>
</dbReference>
<feature type="domain" description="Response regulatory" evidence="1">
    <location>
        <begin position="8"/>
        <end position="85"/>
    </location>
</feature>
<name>X0VVH3_9ZZZZ</name>
<gene>
    <name evidence="2" type="ORF">S01H1_60667</name>
</gene>
<comment type="caution">
    <text evidence="2">The sequence shown here is derived from an EMBL/GenBank/DDBJ whole genome shotgun (WGS) entry which is preliminary data.</text>
</comment>
<dbReference type="InterPro" id="IPR001789">
    <property type="entry name" value="Sig_transdc_resp-reg_receiver"/>
</dbReference>
<proteinExistence type="predicted"/>
<dbReference type="InterPro" id="IPR011006">
    <property type="entry name" value="CheY-like_superfamily"/>
</dbReference>
<dbReference type="PANTHER" id="PTHR44520">
    <property type="entry name" value="RESPONSE REGULATOR RCP1-RELATED"/>
    <property type="match status" value="1"/>
</dbReference>
<dbReference type="Pfam" id="PF00072">
    <property type="entry name" value="Response_reg"/>
    <property type="match status" value="1"/>
</dbReference>
<evidence type="ECO:0000313" key="2">
    <source>
        <dbReference type="EMBL" id="GAG22419.1"/>
    </source>
</evidence>
<protein>
    <recommendedName>
        <fullName evidence="1">Response regulatory domain-containing protein</fullName>
    </recommendedName>
</protein>
<feature type="non-terminal residue" evidence="2">
    <location>
        <position position="85"/>
    </location>
</feature>
<dbReference type="PROSITE" id="PS50110">
    <property type="entry name" value="RESPONSE_REGULATORY"/>
    <property type="match status" value="1"/>
</dbReference>
<dbReference type="SUPFAM" id="SSF52172">
    <property type="entry name" value="CheY-like"/>
    <property type="match status" value="1"/>
</dbReference>
<evidence type="ECO:0000259" key="1">
    <source>
        <dbReference type="PROSITE" id="PS50110"/>
    </source>
</evidence>
<dbReference type="InterPro" id="IPR052893">
    <property type="entry name" value="TCS_response_regulator"/>
</dbReference>
<reference evidence="2" key="1">
    <citation type="journal article" date="2014" name="Front. Microbiol.">
        <title>High frequency of phylogenetically diverse reductive dehalogenase-homologous genes in deep subseafloor sedimentary metagenomes.</title>
        <authorList>
            <person name="Kawai M."/>
            <person name="Futagami T."/>
            <person name="Toyoda A."/>
            <person name="Takaki Y."/>
            <person name="Nishi S."/>
            <person name="Hori S."/>
            <person name="Arai W."/>
            <person name="Tsubouchi T."/>
            <person name="Morono Y."/>
            <person name="Uchiyama I."/>
            <person name="Ito T."/>
            <person name="Fujiyama A."/>
            <person name="Inagaki F."/>
            <person name="Takami H."/>
        </authorList>
    </citation>
    <scope>NUCLEOTIDE SEQUENCE</scope>
    <source>
        <strain evidence="2">Expedition CK06-06</strain>
    </source>
</reference>
<sequence length="85" mass="9652">MHSLEKMKVLVVEDNPNDVTIIKRAMRKSDVKCELYFARDGEEALDALAQKGEFEDTPRPDLILLDINLPKINGLEVLAKGEFRP</sequence>
<dbReference type="GO" id="GO:0000160">
    <property type="term" value="P:phosphorelay signal transduction system"/>
    <property type="evidence" value="ECO:0007669"/>
    <property type="project" value="InterPro"/>
</dbReference>
<dbReference type="Gene3D" id="3.40.50.2300">
    <property type="match status" value="1"/>
</dbReference>